<evidence type="ECO:0000313" key="3">
    <source>
        <dbReference type="Proteomes" id="UP000006727"/>
    </source>
</evidence>
<sequence>MSPRDFNPGQQISQDKSHAMAFDVLHRYRQGIGRRSEESTPTRIQNSSVVLVSLLYSDSSWDPSPEQLGDACAASEAVHDLCEFYMDSFVLTHVALDKTLLGICAL</sequence>
<name>A0A2K1JQ22_PHYPA</name>
<dbReference type="EnsemblPlants" id="Pp3c12_9250V3.2">
    <property type="protein sequence ID" value="PAC:32973991.CDS.1"/>
    <property type="gene ID" value="Pp3c12_9250"/>
</dbReference>
<reference evidence="1 3" key="2">
    <citation type="journal article" date="2018" name="Plant J.">
        <title>The Physcomitrella patens chromosome-scale assembly reveals moss genome structure and evolution.</title>
        <authorList>
            <person name="Lang D."/>
            <person name="Ullrich K.K."/>
            <person name="Murat F."/>
            <person name="Fuchs J."/>
            <person name="Jenkins J."/>
            <person name="Haas F.B."/>
            <person name="Piednoel M."/>
            <person name="Gundlach H."/>
            <person name="Van Bel M."/>
            <person name="Meyberg R."/>
            <person name="Vives C."/>
            <person name="Morata J."/>
            <person name="Symeonidi A."/>
            <person name="Hiss M."/>
            <person name="Muchero W."/>
            <person name="Kamisugi Y."/>
            <person name="Saleh O."/>
            <person name="Blanc G."/>
            <person name="Decker E.L."/>
            <person name="van Gessel N."/>
            <person name="Grimwood J."/>
            <person name="Hayes R.D."/>
            <person name="Graham S.W."/>
            <person name="Gunter L.E."/>
            <person name="McDaniel S.F."/>
            <person name="Hoernstein S.N.W."/>
            <person name="Larsson A."/>
            <person name="Li F.W."/>
            <person name="Perroud P.F."/>
            <person name="Phillips J."/>
            <person name="Ranjan P."/>
            <person name="Rokshar D.S."/>
            <person name="Rothfels C.J."/>
            <person name="Schneider L."/>
            <person name="Shu S."/>
            <person name="Stevenson D.W."/>
            <person name="Thummler F."/>
            <person name="Tillich M."/>
            <person name="Villarreal Aguilar J.C."/>
            <person name="Widiez T."/>
            <person name="Wong G.K."/>
            <person name="Wymore A."/>
            <person name="Zhang Y."/>
            <person name="Zimmer A.D."/>
            <person name="Quatrano R.S."/>
            <person name="Mayer K.F.X."/>
            <person name="Goodstein D."/>
            <person name="Casacuberta J.M."/>
            <person name="Vandepoele K."/>
            <person name="Reski R."/>
            <person name="Cuming A.C."/>
            <person name="Tuskan G.A."/>
            <person name="Maumus F."/>
            <person name="Salse J."/>
            <person name="Schmutz J."/>
            <person name="Rensing S.A."/>
        </authorList>
    </citation>
    <scope>NUCLEOTIDE SEQUENCE [LARGE SCALE GENOMIC DNA]</scope>
    <source>
        <strain evidence="2 3">cv. Gransden 2004</strain>
    </source>
</reference>
<dbReference type="Proteomes" id="UP000006727">
    <property type="component" value="Chromosome 12"/>
</dbReference>
<accession>A0A2K1JQ22</accession>
<proteinExistence type="predicted"/>
<evidence type="ECO:0000313" key="2">
    <source>
        <dbReference type="EnsemblPlants" id="PAC:32973990.CDS.1"/>
    </source>
</evidence>
<dbReference type="EMBL" id="ABEU02000012">
    <property type="protein sequence ID" value="PNR43642.1"/>
    <property type="molecule type" value="Genomic_DNA"/>
</dbReference>
<reference evidence="1 3" key="1">
    <citation type="journal article" date="2008" name="Science">
        <title>The Physcomitrella genome reveals evolutionary insights into the conquest of land by plants.</title>
        <authorList>
            <person name="Rensing S."/>
            <person name="Lang D."/>
            <person name="Zimmer A."/>
            <person name="Terry A."/>
            <person name="Salamov A."/>
            <person name="Shapiro H."/>
            <person name="Nishiyama T."/>
            <person name="Perroud P.-F."/>
            <person name="Lindquist E."/>
            <person name="Kamisugi Y."/>
            <person name="Tanahashi T."/>
            <person name="Sakakibara K."/>
            <person name="Fujita T."/>
            <person name="Oishi K."/>
            <person name="Shin-I T."/>
            <person name="Kuroki Y."/>
            <person name="Toyoda A."/>
            <person name="Suzuki Y."/>
            <person name="Hashimoto A."/>
            <person name="Yamaguchi K."/>
            <person name="Sugano A."/>
            <person name="Kohara Y."/>
            <person name="Fujiyama A."/>
            <person name="Anterola A."/>
            <person name="Aoki S."/>
            <person name="Ashton N."/>
            <person name="Barbazuk W.B."/>
            <person name="Barker E."/>
            <person name="Bennetzen J."/>
            <person name="Bezanilla M."/>
            <person name="Blankenship R."/>
            <person name="Cho S.H."/>
            <person name="Dutcher S."/>
            <person name="Estelle M."/>
            <person name="Fawcett J.A."/>
            <person name="Gundlach H."/>
            <person name="Hanada K."/>
            <person name="Heyl A."/>
            <person name="Hicks K.A."/>
            <person name="Hugh J."/>
            <person name="Lohr M."/>
            <person name="Mayer K."/>
            <person name="Melkozernov A."/>
            <person name="Murata T."/>
            <person name="Nelson D."/>
            <person name="Pils B."/>
            <person name="Prigge M."/>
            <person name="Reiss B."/>
            <person name="Renner T."/>
            <person name="Rombauts S."/>
            <person name="Rushton P."/>
            <person name="Sanderfoot A."/>
            <person name="Schween G."/>
            <person name="Shiu S.-H."/>
            <person name="Stueber K."/>
            <person name="Theodoulou F.L."/>
            <person name="Tu H."/>
            <person name="Van de Peer Y."/>
            <person name="Verrier P.J."/>
            <person name="Waters E."/>
            <person name="Wood A."/>
            <person name="Yang L."/>
            <person name="Cove D."/>
            <person name="Cuming A."/>
            <person name="Hasebe M."/>
            <person name="Lucas S."/>
            <person name="Mishler D.B."/>
            <person name="Reski R."/>
            <person name="Grigoriev I."/>
            <person name="Quatrano R.S."/>
            <person name="Boore J.L."/>
        </authorList>
    </citation>
    <scope>NUCLEOTIDE SEQUENCE [LARGE SCALE GENOMIC DNA]</scope>
    <source>
        <strain evidence="2 3">cv. Gransden 2004</strain>
    </source>
</reference>
<evidence type="ECO:0000313" key="1">
    <source>
        <dbReference type="EMBL" id="PNR43642.1"/>
    </source>
</evidence>
<dbReference type="Gramene" id="Pp3c12_9250V3.1">
    <property type="protein sequence ID" value="PAC:32973990.CDS.1"/>
    <property type="gene ID" value="Pp3c12_9250"/>
</dbReference>
<protein>
    <submittedName>
        <fullName evidence="1 2">Uncharacterized protein</fullName>
    </submittedName>
</protein>
<dbReference type="AlphaFoldDB" id="A0A2K1JQ22"/>
<dbReference type="EnsemblPlants" id="Pp3c12_9250V3.1">
    <property type="protein sequence ID" value="PAC:32973990.CDS.1"/>
    <property type="gene ID" value="Pp3c12_9250"/>
</dbReference>
<dbReference type="Gramene" id="Pp3c12_9250V3.2">
    <property type="protein sequence ID" value="PAC:32973991.CDS.1"/>
    <property type="gene ID" value="Pp3c12_9250"/>
</dbReference>
<reference evidence="2" key="3">
    <citation type="submission" date="2020-12" db="UniProtKB">
        <authorList>
            <consortium name="EnsemblPlants"/>
        </authorList>
    </citation>
    <scope>IDENTIFICATION</scope>
</reference>
<dbReference type="PaxDb" id="3218-PP1S91_113V6.1"/>
<organism evidence="1">
    <name type="scientific">Physcomitrium patens</name>
    <name type="common">Spreading-leaved earth moss</name>
    <name type="synonym">Physcomitrella patens</name>
    <dbReference type="NCBI Taxonomy" id="3218"/>
    <lineage>
        <taxon>Eukaryota</taxon>
        <taxon>Viridiplantae</taxon>
        <taxon>Streptophyta</taxon>
        <taxon>Embryophyta</taxon>
        <taxon>Bryophyta</taxon>
        <taxon>Bryophytina</taxon>
        <taxon>Bryopsida</taxon>
        <taxon>Funariidae</taxon>
        <taxon>Funariales</taxon>
        <taxon>Funariaceae</taxon>
        <taxon>Physcomitrium</taxon>
    </lineage>
</organism>
<dbReference type="InParanoid" id="A0A2K1JQ22"/>
<gene>
    <name evidence="1" type="ORF">PHYPA_016023</name>
</gene>
<keyword evidence="3" id="KW-1185">Reference proteome</keyword>